<evidence type="ECO:0000256" key="1">
    <source>
        <dbReference type="SAM" id="SignalP"/>
    </source>
</evidence>
<dbReference type="Proteomes" id="UP000095287">
    <property type="component" value="Unplaced"/>
</dbReference>
<keyword evidence="1" id="KW-0732">Signal</keyword>
<feature type="signal peptide" evidence="1">
    <location>
        <begin position="1"/>
        <end position="18"/>
    </location>
</feature>
<accession>A0A1I8AES7</accession>
<organism evidence="2 3">
    <name type="scientific">Steinernema glaseri</name>
    <dbReference type="NCBI Taxonomy" id="37863"/>
    <lineage>
        <taxon>Eukaryota</taxon>
        <taxon>Metazoa</taxon>
        <taxon>Ecdysozoa</taxon>
        <taxon>Nematoda</taxon>
        <taxon>Chromadorea</taxon>
        <taxon>Rhabditida</taxon>
        <taxon>Tylenchina</taxon>
        <taxon>Panagrolaimomorpha</taxon>
        <taxon>Strongyloidoidea</taxon>
        <taxon>Steinernematidae</taxon>
        <taxon>Steinernema</taxon>
    </lineage>
</organism>
<evidence type="ECO:0000313" key="3">
    <source>
        <dbReference type="WBParaSite" id="L893_g488.t1"/>
    </source>
</evidence>
<proteinExistence type="predicted"/>
<keyword evidence="2" id="KW-1185">Reference proteome</keyword>
<name>A0A1I8AES7_9BILA</name>
<feature type="chain" id="PRO_5009314596" evidence="1">
    <location>
        <begin position="19"/>
        <end position="81"/>
    </location>
</feature>
<dbReference type="WBParaSite" id="L893_g488.t1">
    <property type="protein sequence ID" value="L893_g488.t1"/>
    <property type="gene ID" value="L893_g488"/>
</dbReference>
<protein>
    <submittedName>
        <fullName evidence="3">Secreted protein</fullName>
    </submittedName>
</protein>
<dbReference type="AlphaFoldDB" id="A0A1I8AES7"/>
<sequence>MLTALSLILLLLLGSVLPSGSLSVDAPTLTVLVDARKNEVSGLRDTVTPAFQKVKSMKLKRAVERGDFRVGPFFEAPFEGL</sequence>
<reference evidence="3" key="1">
    <citation type="submission" date="2016-11" db="UniProtKB">
        <authorList>
            <consortium name="WormBaseParasite"/>
        </authorList>
    </citation>
    <scope>IDENTIFICATION</scope>
</reference>
<evidence type="ECO:0000313" key="2">
    <source>
        <dbReference type="Proteomes" id="UP000095287"/>
    </source>
</evidence>